<evidence type="ECO:0000256" key="17">
    <source>
        <dbReference type="ARBA" id="ARBA00023170"/>
    </source>
</evidence>
<dbReference type="InterPro" id="IPR017441">
    <property type="entry name" value="Protein_kinase_ATP_BS"/>
</dbReference>
<keyword evidence="12 19" id="KW-0547">Nucleotide-binding</keyword>
<dbReference type="SMART" id="SM00220">
    <property type="entry name" value="S_TKc"/>
    <property type="match status" value="1"/>
</dbReference>
<dbReference type="Pfam" id="PF00069">
    <property type="entry name" value="Pkinase"/>
    <property type="match status" value="1"/>
</dbReference>
<dbReference type="SUPFAM" id="SSF56112">
    <property type="entry name" value="Protein kinase-like (PK-like)"/>
    <property type="match status" value="1"/>
</dbReference>
<evidence type="ECO:0000256" key="8">
    <source>
        <dbReference type="ARBA" id="ARBA00022679"/>
    </source>
</evidence>
<keyword evidence="17" id="KW-0675">Receptor</keyword>
<dbReference type="Pfam" id="PF00560">
    <property type="entry name" value="LRR_1"/>
    <property type="match status" value="2"/>
</dbReference>
<dbReference type="Proteomes" id="UP001161247">
    <property type="component" value="Chromosome 8"/>
</dbReference>
<comment type="similarity">
    <text evidence="3">Belongs to the protein kinase superfamily. Ser/Thr protein kinase family.</text>
</comment>
<organism evidence="22 23">
    <name type="scientific">Oldenlandia corymbosa var. corymbosa</name>
    <dbReference type="NCBI Taxonomy" id="529605"/>
    <lineage>
        <taxon>Eukaryota</taxon>
        <taxon>Viridiplantae</taxon>
        <taxon>Streptophyta</taxon>
        <taxon>Embryophyta</taxon>
        <taxon>Tracheophyta</taxon>
        <taxon>Spermatophyta</taxon>
        <taxon>Magnoliopsida</taxon>
        <taxon>eudicotyledons</taxon>
        <taxon>Gunneridae</taxon>
        <taxon>Pentapetalae</taxon>
        <taxon>asterids</taxon>
        <taxon>lamiids</taxon>
        <taxon>Gentianales</taxon>
        <taxon>Rubiaceae</taxon>
        <taxon>Rubioideae</taxon>
        <taxon>Spermacoceae</taxon>
        <taxon>Hedyotis-Oldenlandia complex</taxon>
        <taxon>Oldenlandia</taxon>
    </lineage>
</organism>
<evidence type="ECO:0000256" key="20">
    <source>
        <dbReference type="SAM" id="Phobius"/>
    </source>
</evidence>
<evidence type="ECO:0000256" key="18">
    <source>
        <dbReference type="ARBA" id="ARBA00023180"/>
    </source>
</evidence>
<dbReference type="PANTHER" id="PTHR45974:SF134">
    <property type="entry name" value="OS01G0960400 PROTEIN"/>
    <property type="match status" value="1"/>
</dbReference>
<gene>
    <name evidence="22" type="ORF">OLC1_LOCUS22623</name>
</gene>
<evidence type="ECO:0000256" key="5">
    <source>
        <dbReference type="ARBA" id="ARBA00022475"/>
    </source>
</evidence>
<evidence type="ECO:0000256" key="2">
    <source>
        <dbReference type="ARBA" id="ARBA00004479"/>
    </source>
</evidence>
<keyword evidence="8" id="KW-0808">Transferase</keyword>
<dbReference type="GO" id="GO:0005524">
    <property type="term" value="F:ATP binding"/>
    <property type="evidence" value="ECO:0007669"/>
    <property type="project" value="UniProtKB-UniRule"/>
</dbReference>
<evidence type="ECO:0000256" key="1">
    <source>
        <dbReference type="ARBA" id="ARBA00004236"/>
    </source>
</evidence>
<reference evidence="22" key="1">
    <citation type="submission" date="2023-03" db="EMBL/GenBank/DDBJ databases">
        <authorList>
            <person name="Julca I."/>
        </authorList>
    </citation>
    <scope>NUCLEOTIDE SEQUENCE</scope>
</reference>
<evidence type="ECO:0000259" key="21">
    <source>
        <dbReference type="PROSITE" id="PS50011"/>
    </source>
</evidence>
<evidence type="ECO:0000313" key="22">
    <source>
        <dbReference type="EMBL" id="CAI9116277.1"/>
    </source>
</evidence>
<keyword evidence="11" id="KW-0677">Repeat</keyword>
<evidence type="ECO:0000256" key="6">
    <source>
        <dbReference type="ARBA" id="ARBA00022527"/>
    </source>
</evidence>
<evidence type="ECO:0000256" key="7">
    <source>
        <dbReference type="ARBA" id="ARBA00022614"/>
    </source>
</evidence>
<dbReference type="FunFam" id="3.80.10.10:FF:000041">
    <property type="entry name" value="LRR receptor-like serine/threonine-protein kinase ERECTA"/>
    <property type="match status" value="1"/>
</dbReference>
<evidence type="ECO:0000256" key="3">
    <source>
        <dbReference type="ARBA" id="ARBA00008684"/>
    </source>
</evidence>
<feature type="transmembrane region" description="Helical" evidence="20">
    <location>
        <begin position="584"/>
        <end position="606"/>
    </location>
</feature>
<name>A0AAV1E9F2_OLDCO</name>
<feature type="domain" description="Protein kinase" evidence="21">
    <location>
        <begin position="644"/>
        <end position="918"/>
    </location>
</feature>
<evidence type="ECO:0000256" key="13">
    <source>
        <dbReference type="ARBA" id="ARBA00022777"/>
    </source>
</evidence>
<dbReference type="PROSITE" id="PS50011">
    <property type="entry name" value="PROTEIN_KINASE_DOM"/>
    <property type="match status" value="1"/>
</dbReference>
<keyword evidence="18" id="KW-0325">Glycoprotein</keyword>
<dbReference type="InterPro" id="IPR032675">
    <property type="entry name" value="LRR_dom_sf"/>
</dbReference>
<keyword evidence="13" id="KW-0418">Kinase</keyword>
<evidence type="ECO:0000256" key="19">
    <source>
        <dbReference type="PROSITE-ProRule" id="PRU10141"/>
    </source>
</evidence>
<dbReference type="PANTHER" id="PTHR45974">
    <property type="entry name" value="RECEPTOR-LIKE PROTEIN 55"/>
    <property type="match status" value="1"/>
</dbReference>
<dbReference type="CDD" id="cd14066">
    <property type="entry name" value="STKc_IRAK"/>
    <property type="match status" value="1"/>
</dbReference>
<dbReference type="EC" id="2.7.11.1" evidence="4"/>
<dbReference type="SUPFAM" id="SSF52058">
    <property type="entry name" value="L domain-like"/>
    <property type="match status" value="1"/>
</dbReference>
<dbReference type="FunFam" id="3.80.10.10:FF:000383">
    <property type="entry name" value="Leucine-rich repeat receptor protein kinase EMS1"/>
    <property type="match status" value="1"/>
</dbReference>
<evidence type="ECO:0000256" key="15">
    <source>
        <dbReference type="ARBA" id="ARBA00022989"/>
    </source>
</evidence>
<keyword evidence="16 20" id="KW-0472">Membrane</keyword>
<dbReference type="Pfam" id="PF08263">
    <property type="entry name" value="LRRNT_2"/>
    <property type="match status" value="1"/>
</dbReference>
<evidence type="ECO:0000256" key="16">
    <source>
        <dbReference type="ARBA" id="ARBA00023136"/>
    </source>
</evidence>
<keyword evidence="23" id="KW-1185">Reference proteome</keyword>
<dbReference type="PROSITE" id="PS00107">
    <property type="entry name" value="PROTEIN_KINASE_ATP"/>
    <property type="match status" value="1"/>
</dbReference>
<dbReference type="AlphaFoldDB" id="A0AAV1E9F2"/>
<evidence type="ECO:0000256" key="4">
    <source>
        <dbReference type="ARBA" id="ARBA00012513"/>
    </source>
</evidence>
<dbReference type="Gene3D" id="3.80.10.10">
    <property type="entry name" value="Ribonuclease Inhibitor"/>
    <property type="match status" value="2"/>
</dbReference>
<dbReference type="InterPro" id="IPR000719">
    <property type="entry name" value="Prot_kinase_dom"/>
</dbReference>
<keyword evidence="15 20" id="KW-1133">Transmembrane helix</keyword>
<proteinExistence type="inferred from homology"/>
<protein>
    <recommendedName>
        <fullName evidence="4">non-specific serine/threonine protein kinase</fullName>
        <ecNumber evidence="4">2.7.11.1</ecNumber>
    </recommendedName>
</protein>
<evidence type="ECO:0000256" key="12">
    <source>
        <dbReference type="ARBA" id="ARBA00022741"/>
    </source>
</evidence>
<keyword evidence="9 20" id="KW-0812">Transmembrane</keyword>
<keyword evidence="14 19" id="KW-0067">ATP-binding</keyword>
<dbReference type="InterPro" id="IPR008271">
    <property type="entry name" value="Ser/Thr_kinase_AS"/>
</dbReference>
<dbReference type="Gene3D" id="3.30.200.20">
    <property type="entry name" value="Phosphorylase Kinase, domain 1"/>
    <property type="match status" value="1"/>
</dbReference>
<accession>A0AAV1E9F2</accession>
<keyword evidence="7" id="KW-0433">Leucine-rich repeat</keyword>
<dbReference type="InterPro" id="IPR001611">
    <property type="entry name" value="Leu-rich_rpt"/>
</dbReference>
<dbReference type="GO" id="GO:0005886">
    <property type="term" value="C:plasma membrane"/>
    <property type="evidence" value="ECO:0007669"/>
    <property type="project" value="UniProtKB-SubCell"/>
</dbReference>
<dbReference type="FunFam" id="1.10.510.10:FF:000453">
    <property type="entry name" value="LRR receptor-like serine/threonine-protein kinase HSL2"/>
    <property type="match status" value="1"/>
</dbReference>
<dbReference type="Pfam" id="PF13855">
    <property type="entry name" value="LRR_8"/>
    <property type="match status" value="1"/>
</dbReference>
<dbReference type="InterPro" id="IPR011009">
    <property type="entry name" value="Kinase-like_dom_sf"/>
</dbReference>
<comment type="subcellular location">
    <subcellularLocation>
        <location evidence="1">Cell membrane</location>
    </subcellularLocation>
    <subcellularLocation>
        <location evidence="2">Membrane</location>
        <topology evidence="2">Single-pass type I membrane protein</topology>
    </subcellularLocation>
</comment>
<evidence type="ECO:0000256" key="11">
    <source>
        <dbReference type="ARBA" id="ARBA00022737"/>
    </source>
</evidence>
<evidence type="ECO:0000256" key="9">
    <source>
        <dbReference type="ARBA" id="ARBA00022692"/>
    </source>
</evidence>
<sequence>MLPEDLASLKTTRVSLPGSQTILQDSVSMAKEEVKSKKNHVNFDDINLSVSLSICTLSTYTAKALRALKQNLIDLSGVLSGWSSGDPCASSWKGVVCFDRPVINGHLHVSELHLLNMNLSGSLPPELSDLAYLRILDVMWNYITGHIPKEIGRMTNLEMLLLSGNKLTGSLPEEIGNLENLVRLQIDQNQISGAIPKSFSNLKNAKHIHLNNNTLTGQIPPELSGLPNLLHLFLDNNNLSGYLPPELSLLTSLLTLQVDNNNFSGTSIPDSYKNLTRILKLSFRNCGLTGPIPDLSDMVNLLFIDFSFNELSGSIPQGHISRNITTIVLSYNKLNGSIPANFSSLPYLQRLLLANNSFSGLVPSFIRSNTTSSDPETLIIDLQNNRLSDITSKFVLHPNFTLRLQGNPVCKYPNLTKICSTQGEDYSSISKKKSSNFCPPQACPSPYEFAPGSSVSCYCALPLLVGYRLKSPGFLDFTPYMDQFEVYLSSNLQVQSFQLDIDSAAWQAGPRLRMYLKIFPVYDNVYFSIFSKSDVLRIQTMFQSWEIPEADIFGPPELLNLTLSGPYNEVISPSGSGLSKIARAGIISGAVVTAALVCALMAWLVFRFYRRKHHAASKVPKTCIKIDGVKDFTYQEMILATKNFDGSSQVGQGGYGKVYKGVLNDGTIVAIKRAQVGSLQGEREFLTEIELLSRLHHKNLVSLIGYCAEEGEQMLVYEFMPNGTLRDHLSGKYEEPLSFALRLRVALGSAKGVLYLHTEANPPIFHRDIKASNILLDSDLTAKVADFGLSRLAPIPDTEGFVPAYVSTVVKGTPGYLDPAYFLTHQLTDKSDVYSLGVVFLEILTGMPAIIHGKNLVKEVHVACSSDMMLEIIDKSMDSYLPNCVEKFMTLALKCCEEETNARPSMAEVVRELEDIWALMPESEAKPLESSSVSPVVYLASSPMTMRNPYNLSDDFNCRYPGSESISTLTPR</sequence>
<evidence type="ECO:0000313" key="23">
    <source>
        <dbReference type="Proteomes" id="UP001161247"/>
    </source>
</evidence>
<feature type="binding site" evidence="19">
    <location>
        <position position="672"/>
    </location>
    <ligand>
        <name>ATP</name>
        <dbReference type="ChEBI" id="CHEBI:30616"/>
    </ligand>
</feature>
<keyword evidence="10" id="KW-0732">Signal</keyword>
<dbReference type="Gene3D" id="1.10.510.10">
    <property type="entry name" value="Transferase(Phosphotransferase) domain 1"/>
    <property type="match status" value="1"/>
</dbReference>
<dbReference type="EMBL" id="OX459125">
    <property type="protein sequence ID" value="CAI9116277.1"/>
    <property type="molecule type" value="Genomic_DNA"/>
</dbReference>
<keyword evidence="6" id="KW-0723">Serine/threonine-protein kinase</keyword>
<evidence type="ECO:0000256" key="14">
    <source>
        <dbReference type="ARBA" id="ARBA00022840"/>
    </source>
</evidence>
<evidence type="ECO:0000256" key="10">
    <source>
        <dbReference type="ARBA" id="ARBA00022729"/>
    </source>
</evidence>
<dbReference type="GO" id="GO:0004674">
    <property type="term" value="F:protein serine/threonine kinase activity"/>
    <property type="evidence" value="ECO:0007669"/>
    <property type="project" value="UniProtKB-KW"/>
</dbReference>
<dbReference type="InterPro" id="IPR013210">
    <property type="entry name" value="LRR_N_plant-typ"/>
</dbReference>
<keyword evidence="5" id="KW-1003">Cell membrane</keyword>
<dbReference type="FunFam" id="3.30.200.20:FF:000328">
    <property type="entry name" value="Leucine-rich repeat protein kinase family protein"/>
    <property type="match status" value="1"/>
</dbReference>
<dbReference type="PROSITE" id="PS00108">
    <property type="entry name" value="PROTEIN_KINASE_ST"/>
    <property type="match status" value="1"/>
</dbReference>